<dbReference type="PANTHER" id="PTHR43976:SF16">
    <property type="entry name" value="SHORT-CHAIN DEHYDROGENASE_REDUCTASE FAMILY PROTEIN"/>
    <property type="match status" value="1"/>
</dbReference>
<dbReference type="OrthoDB" id="1274115at2759"/>
<comment type="caution">
    <text evidence="4">The sequence shown here is derived from an EMBL/GenBank/DDBJ whole genome shotgun (WGS) entry which is preliminary data.</text>
</comment>
<name>A0A409WEK5_9AGAR</name>
<dbReference type="Proteomes" id="UP000284842">
    <property type="component" value="Unassembled WGS sequence"/>
</dbReference>
<dbReference type="InterPro" id="IPR051911">
    <property type="entry name" value="SDR_oxidoreductase"/>
</dbReference>
<dbReference type="Gene3D" id="3.40.50.720">
    <property type="entry name" value="NAD(P)-binding Rossmann-like Domain"/>
    <property type="match status" value="1"/>
</dbReference>
<dbReference type="InParanoid" id="A0A409WEK5"/>
<keyword evidence="5" id="KW-1185">Reference proteome</keyword>
<dbReference type="PRINTS" id="PR00081">
    <property type="entry name" value="GDHRDH"/>
</dbReference>
<dbReference type="PANTHER" id="PTHR43976">
    <property type="entry name" value="SHORT CHAIN DEHYDROGENASE"/>
    <property type="match status" value="1"/>
</dbReference>
<keyword evidence="2" id="KW-0560">Oxidoreductase</keyword>
<proteinExistence type="inferred from homology"/>
<dbReference type="InterPro" id="IPR002347">
    <property type="entry name" value="SDR_fam"/>
</dbReference>
<dbReference type="STRING" id="181874.A0A409WEK5"/>
<evidence type="ECO:0000256" key="2">
    <source>
        <dbReference type="ARBA" id="ARBA00023002"/>
    </source>
</evidence>
<gene>
    <name evidence="4" type="ORF">CVT24_009033</name>
</gene>
<organism evidence="4 5">
    <name type="scientific">Panaeolus cyanescens</name>
    <dbReference type="NCBI Taxonomy" id="181874"/>
    <lineage>
        <taxon>Eukaryota</taxon>
        <taxon>Fungi</taxon>
        <taxon>Dikarya</taxon>
        <taxon>Basidiomycota</taxon>
        <taxon>Agaricomycotina</taxon>
        <taxon>Agaricomycetes</taxon>
        <taxon>Agaricomycetidae</taxon>
        <taxon>Agaricales</taxon>
        <taxon>Agaricineae</taxon>
        <taxon>Galeropsidaceae</taxon>
        <taxon>Panaeolus</taxon>
    </lineage>
</organism>
<dbReference type="PRINTS" id="PR00080">
    <property type="entry name" value="SDRFAMILY"/>
</dbReference>
<evidence type="ECO:0000313" key="4">
    <source>
        <dbReference type="EMBL" id="PPQ76944.1"/>
    </source>
</evidence>
<accession>A0A409WEK5</accession>
<evidence type="ECO:0000256" key="3">
    <source>
        <dbReference type="RuleBase" id="RU000363"/>
    </source>
</evidence>
<dbReference type="Pfam" id="PF00106">
    <property type="entry name" value="adh_short"/>
    <property type="match status" value="1"/>
</dbReference>
<reference evidence="4 5" key="1">
    <citation type="journal article" date="2018" name="Evol. Lett.">
        <title>Horizontal gene cluster transfer increased hallucinogenic mushroom diversity.</title>
        <authorList>
            <person name="Reynolds H.T."/>
            <person name="Vijayakumar V."/>
            <person name="Gluck-Thaler E."/>
            <person name="Korotkin H.B."/>
            <person name="Matheny P.B."/>
            <person name="Slot J.C."/>
        </authorList>
    </citation>
    <scope>NUCLEOTIDE SEQUENCE [LARGE SCALE GENOMIC DNA]</scope>
    <source>
        <strain evidence="4 5">2629</strain>
    </source>
</reference>
<sequence length="489" mass="54839">MDRAWERRIAQWWSDIRSHSVQVAEGQKLRRNVDYRTEELERAAQKSAVSQEPTMPNLHFTRKRSTLLTDPERPLHPTRPELSRIHLVRLTRLSLRKGPISPRPKTLYTSPFEPAPNLPPHGVLEFCALSDLTWKSLDYDVQYSWNSIPDSELNSIREDHPIHICIAHWNQTHFNPNLGQIHLCEEKSDDNIKGAKFAIYHFGTSQNLPYDASQYDVSGLDKGTRSVEVIGPFGKIRDGDPELKRLSLTRPALQRIHPMQLDISDDAEVISQKIDEAAKVWGRIDVIVNNAVDGQAGLLEEGGSGPSFDDYAEPALIIILAVLPHMRAQRSGTVVTVGSRMFWASETPGVAFYSAAKAAVHAFTEALMTELAPFNIRVLLVAPGAFRTEGVYGNPFFPDNPIPDYDDFRKRCIDRIESIKGNQSGDPDKAAKAIVDVVRGEGLAEGRPWPNYLILGRDAEADIRAKTAKLNTVLDKWSDITRGVEFDNA</sequence>
<comment type="similarity">
    <text evidence="1 3">Belongs to the short-chain dehydrogenases/reductases (SDR) family.</text>
</comment>
<evidence type="ECO:0000256" key="1">
    <source>
        <dbReference type="ARBA" id="ARBA00006484"/>
    </source>
</evidence>
<dbReference type="InterPro" id="IPR036291">
    <property type="entry name" value="NAD(P)-bd_dom_sf"/>
</dbReference>
<dbReference type="AlphaFoldDB" id="A0A409WEK5"/>
<dbReference type="GO" id="GO:0016491">
    <property type="term" value="F:oxidoreductase activity"/>
    <property type="evidence" value="ECO:0007669"/>
    <property type="project" value="UniProtKB-KW"/>
</dbReference>
<dbReference type="SUPFAM" id="SSF51735">
    <property type="entry name" value="NAD(P)-binding Rossmann-fold domains"/>
    <property type="match status" value="1"/>
</dbReference>
<protein>
    <submittedName>
        <fullName evidence="4">Uncharacterized protein</fullName>
    </submittedName>
</protein>
<evidence type="ECO:0000313" key="5">
    <source>
        <dbReference type="Proteomes" id="UP000284842"/>
    </source>
</evidence>
<dbReference type="EMBL" id="NHTK01005513">
    <property type="protein sequence ID" value="PPQ76944.1"/>
    <property type="molecule type" value="Genomic_DNA"/>
</dbReference>